<dbReference type="EMBL" id="KK198754">
    <property type="protein sequence ID" value="KCW86109.1"/>
    <property type="molecule type" value="Genomic_DNA"/>
</dbReference>
<dbReference type="InParanoid" id="A0A059D6K3"/>
<dbReference type="Gramene" id="KCW86109">
    <property type="protein sequence ID" value="KCW86109"/>
    <property type="gene ID" value="EUGRSUZ_B02807"/>
</dbReference>
<organism evidence="1">
    <name type="scientific">Eucalyptus grandis</name>
    <name type="common">Flooded gum</name>
    <dbReference type="NCBI Taxonomy" id="71139"/>
    <lineage>
        <taxon>Eukaryota</taxon>
        <taxon>Viridiplantae</taxon>
        <taxon>Streptophyta</taxon>
        <taxon>Embryophyta</taxon>
        <taxon>Tracheophyta</taxon>
        <taxon>Spermatophyta</taxon>
        <taxon>Magnoliopsida</taxon>
        <taxon>eudicotyledons</taxon>
        <taxon>Gunneridae</taxon>
        <taxon>Pentapetalae</taxon>
        <taxon>rosids</taxon>
        <taxon>malvids</taxon>
        <taxon>Myrtales</taxon>
        <taxon>Myrtaceae</taxon>
        <taxon>Myrtoideae</taxon>
        <taxon>Eucalypteae</taxon>
        <taxon>Eucalyptus</taxon>
    </lineage>
</organism>
<name>A0A059D6K3_EUCGR</name>
<protein>
    <submittedName>
        <fullName evidence="1">Uncharacterized protein</fullName>
    </submittedName>
</protein>
<evidence type="ECO:0000313" key="1">
    <source>
        <dbReference type="EMBL" id="KCW86109.1"/>
    </source>
</evidence>
<accession>A0A059D6K3</accession>
<sequence length="75" mass="8586">MPLLFRSLPFFFLKKHSDASCESQTKAHKGRANCDGKCQLNLLALLYALHHLQLHYQLHLSNLEIEGHTLFAQTP</sequence>
<dbReference type="AlphaFoldDB" id="A0A059D6K3"/>
<reference evidence="1" key="1">
    <citation type="submission" date="2013-07" db="EMBL/GenBank/DDBJ databases">
        <title>The genome of Eucalyptus grandis.</title>
        <authorList>
            <person name="Schmutz J."/>
            <person name="Hayes R."/>
            <person name="Myburg A."/>
            <person name="Tuskan G."/>
            <person name="Grattapaglia D."/>
            <person name="Rokhsar D.S."/>
        </authorList>
    </citation>
    <scope>NUCLEOTIDE SEQUENCE</scope>
    <source>
        <tissue evidence="1">Leaf extractions</tissue>
    </source>
</reference>
<proteinExistence type="predicted"/>
<gene>
    <name evidence="1" type="ORF">EUGRSUZ_B02807</name>
</gene>